<sequence length="495" mass="56318">MALSSSTTTSESSNTDEETTLRKSLANGTSLDASERICTVSEHNVPNDVGHCRNQVRLENLWHRATYIVIRHVPSSVEEEEEQKEKEVSPNNDDNTYLLVQRRSKLKDYCPGKLDPAPGGLVGFGETYEENAQREILEEMGIDTTLSSSSTTTTTTDGKKMNKMRRLFTFPYEDDRCRCWGELYEVEYTGTLQDISIQKDEVDEVIQLSIYDIQQMSNKNPAEWLPDGLYALRLYLQHRHDISVERKLLPGRSSSGNLDAYGLRPKPRALFFDCDDCLYFDNWTVAKHLTEKIEEWCRVKCGLPEGKAYELYKQHGTALRGLLAEGYMNHCDDSINEYLRDVHDLPIHSLLNRDDELRDMILKIDPNIPKFIFTASVAHHAERCLEALGIEDLFVDIIDVKACGLVTKHSREAFDAAMKIAGVDDPESCIFLDDSIKNIQAASDVGWRSILVGRTGRDCGKQITSEYAEHEIDKIHDFPSVFPELFVEEKRPCDS</sequence>
<evidence type="ECO:0000256" key="1">
    <source>
        <dbReference type="SAM" id="MobiDB-lite"/>
    </source>
</evidence>
<dbReference type="InterPro" id="IPR015797">
    <property type="entry name" value="NUDIX_hydrolase-like_dom_sf"/>
</dbReference>
<dbReference type="NCBIfam" id="TIGR01509">
    <property type="entry name" value="HAD-SF-IA-v3"/>
    <property type="match status" value="1"/>
</dbReference>
<dbReference type="AlphaFoldDB" id="A0A6U3QQE7"/>
<dbReference type="SUPFAM" id="SSF55811">
    <property type="entry name" value="Nudix"/>
    <property type="match status" value="1"/>
</dbReference>
<feature type="compositionally biased region" description="Low complexity" evidence="1">
    <location>
        <begin position="1"/>
        <end position="13"/>
    </location>
</feature>
<dbReference type="SFLD" id="SFLDG01129">
    <property type="entry name" value="C1.5:_HAD__Beta-PGM__Phosphata"/>
    <property type="match status" value="1"/>
</dbReference>
<dbReference type="InterPro" id="IPR036412">
    <property type="entry name" value="HAD-like_sf"/>
</dbReference>
<dbReference type="Pfam" id="PF00702">
    <property type="entry name" value="Hydrolase"/>
    <property type="match status" value="1"/>
</dbReference>
<feature type="domain" description="Nudix hydrolase" evidence="2">
    <location>
        <begin position="61"/>
        <end position="236"/>
    </location>
</feature>
<feature type="region of interest" description="Disordered" evidence="1">
    <location>
        <begin position="1"/>
        <end position="28"/>
    </location>
</feature>
<evidence type="ECO:0000313" key="3">
    <source>
        <dbReference type="EMBL" id="CAD9323242.1"/>
    </source>
</evidence>
<dbReference type="SUPFAM" id="SSF56784">
    <property type="entry name" value="HAD-like"/>
    <property type="match status" value="1"/>
</dbReference>
<dbReference type="EMBL" id="HBGN01011660">
    <property type="protein sequence ID" value="CAD9323242.1"/>
    <property type="molecule type" value="Transcribed_RNA"/>
</dbReference>
<gene>
    <name evidence="3" type="ORF">DBRI1063_LOCUS7439</name>
</gene>
<reference evidence="3" key="1">
    <citation type="submission" date="2021-01" db="EMBL/GenBank/DDBJ databases">
        <authorList>
            <person name="Corre E."/>
            <person name="Pelletier E."/>
            <person name="Niang G."/>
            <person name="Scheremetjew M."/>
            <person name="Finn R."/>
            <person name="Kale V."/>
            <person name="Holt S."/>
            <person name="Cochrane G."/>
            <person name="Meng A."/>
            <person name="Brown T."/>
            <person name="Cohen L."/>
        </authorList>
    </citation>
    <scope>NUCLEOTIDE SEQUENCE</scope>
    <source>
        <strain evidence="3">Pop2</strain>
    </source>
</reference>
<dbReference type="Gene3D" id="3.40.50.1000">
    <property type="entry name" value="HAD superfamily/HAD-like"/>
    <property type="match status" value="1"/>
</dbReference>
<dbReference type="PROSITE" id="PS51462">
    <property type="entry name" value="NUDIX"/>
    <property type="match status" value="1"/>
</dbReference>
<dbReference type="InterPro" id="IPR023214">
    <property type="entry name" value="HAD_sf"/>
</dbReference>
<dbReference type="InterPro" id="IPR010237">
    <property type="entry name" value="Pyr-5-nucltdase"/>
</dbReference>
<dbReference type="Gene3D" id="3.90.79.10">
    <property type="entry name" value="Nucleoside Triphosphate Pyrophosphohydrolase"/>
    <property type="match status" value="1"/>
</dbReference>
<dbReference type="CDD" id="cd04697">
    <property type="entry name" value="NUDIX_Hydrolase"/>
    <property type="match status" value="1"/>
</dbReference>
<name>A0A6U3QQE7_9STRA</name>
<proteinExistence type="predicted"/>
<dbReference type="InterPro" id="IPR000086">
    <property type="entry name" value="NUDIX_hydrolase_dom"/>
</dbReference>
<dbReference type="PANTHER" id="PTHR12725">
    <property type="entry name" value="HALOACID DEHALOGENASE-LIKE HYDROLASE"/>
    <property type="match status" value="1"/>
</dbReference>
<protein>
    <recommendedName>
        <fullName evidence="2">Nudix hydrolase domain-containing protein</fullName>
    </recommendedName>
</protein>
<dbReference type="Pfam" id="PF00293">
    <property type="entry name" value="NUDIX"/>
    <property type="match status" value="1"/>
</dbReference>
<evidence type="ECO:0000259" key="2">
    <source>
        <dbReference type="PROSITE" id="PS51462"/>
    </source>
</evidence>
<dbReference type="SFLD" id="SFLDG01132">
    <property type="entry name" value="C1.5.3:_5'-Nucleotidase_Like"/>
    <property type="match status" value="1"/>
</dbReference>
<dbReference type="SFLD" id="SFLDS00003">
    <property type="entry name" value="Haloacid_Dehalogenase"/>
    <property type="match status" value="1"/>
</dbReference>
<accession>A0A6U3QQE7</accession>
<dbReference type="PANTHER" id="PTHR12725:SF117">
    <property type="entry name" value="HALOACID DEHALOGENASE-LIKE HYDROLASE"/>
    <property type="match status" value="1"/>
</dbReference>
<organism evidence="3">
    <name type="scientific">Ditylum brightwellii</name>
    <dbReference type="NCBI Taxonomy" id="49249"/>
    <lineage>
        <taxon>Eukaryota</taxon>
        <taxon>Sar</taxon>
        <taxon>Stramenopiles</taxon>
        <taxon>Ochrophyta</taxon>
        <taxon>Bacillariophyta</taxon>
        <taxon>Mediophyceae</taxon>
        <taxon>Lithodesmiophycidae</taxon>
        <taxon>Lithodesmiales</taxon>
        <taxon>Lithodesmiaceae</taxon>
        <taxon>Ditylum</taxon>
    </lineage>
</organism>
<dbReference type="InterPro" id="IPR006439">
    <property type="entry name" value="HAD-SF_hydro_IA"/>
</dbReference>